<evidence type="ECO:0000313" key="3">
    <source>
        <dbReference type="Proteomes" id="UP000242561"/>
    </source>
</evidence>
<dbReference type="STRING" id="1913578.LPB140_11730"/>
<dbReference type="KEGG" id="sphl:LPB140_11730"/>
<reference evidence="2 3" key="1">
    <citation type="submission" date="2016-11" db="EMBL/GenBank/DDBJ databases">
        <title>Sphingorhabdus sp. LPB0140, isolated from marine environment.</title>
        <authorList>
            <person name="Kim E."/>
            <person name="Yi H."/>
        </authorList>
    </citation>
    <scope>NUCLEOTIDE SEQUENCE [LARGE SCALE GENOMIC DNA]</scope>
    <source>
        <strain evidence="2 3">LPB0140</strain>
    </source>
</reference>
<dbReference type="AlphaFoldDB" id="A0A1L3JE10"/>
<evidence type="ECO:0000313" key="2">
    <source>
        <dbReference type="EMBL" id="APG63346.1"/>
    </source>
</evidence>
<protein>
    <submittedName>
        <fullName evidence="2">Uncharacterized protein</fullName>
    </submittedName>
</protein>
<feature type="signal peptide" evidence="1">
    <location>
        <begin position="1"/>
        <end position="42"/>
    </location>
</feature>
<name>A0A1L3JE10_9SPHN</name>
<dbReference type="RefSeq" id="WP_072560000.1">
    <property type="nucleotide sequence ID" value="NZ_CP018154.1"/>
</dbReference>
<dbReference type="EMBL" id="CP018154">
    <property type="protein sequence ID" value="APG63346.1"/>
    <property type="molecule type" value="Genomic_DNA"/>
</dbReference>
<sequence>MTSIFSINTAQRGQISHKKRSVGAFLAVSLLPLMLSACGSNAADPGAEIDNELMSNDGPSTNVAQAERIVIDSDEPAASKDGATIKSAGAAQASGDIVSAQELDGVKLMRAPAPTVVGREDCDSCNSTQAATTLGERAAAQKNGQSRGKGTCDAKLQYGNAWAGRMPPEFPVYPNSRINEAAGVDGGLCDIRVASFTTNSKMQNVVDYYYTRAKKSGYSAEYQIRAGEHSMGGTRNVDDGAFFITFNPTKNGGTKVDIVANNGR</sequence>
<keyword evidence="1" id="KW-0732">Signal</keyword>
<dbReference type="Proteomes" id="UP000242561">
    <property type="component" value="Chromosome"/>
</dbReference>
<organism evidence="2 3">
    <name type="scientific">Sphingorhabdus lutea</name>
    <dbReference type="NCBI Taxonomy" id="1913578"/>
    <lineage>
        <taxon>Bacteria</taxon>
        <taxon>Pseudomonadati</taxon>
        <taxon>Pseudomonadota</taxon>
        <taxon>Alphaproteobacteria</taxon>
        <taxon>Sphingomonadales</taxon>
        <taxon>Sphingomonadaceae</taxon>
        <taxon>Sphingorhabdus</taxon>
    </lineage>
</organism>
<gene>
    <name evidence="2" type="ORF">LPB140_11730</name>
</gene>
<keyword evidence="3" id="KW-1185">Reference proteome</keyword>
<evidence type="ECO:0000256" key="1">
    <source>
        <dbReference type="SAM" id="SignalP"/>
    </source>
</evidence>
<accession>A0A1L3JE10</accession>
<proteinExistence type="predicted"/>
<dbReference type="OrthoDB" id="7405225at2"/>
<feature type="chain" id="PRO_5013335504" evidence="1">
    <location>
        <begin position="43"/>
        <end position="264"/>
    </location>
</feature>